<keyword evidence="2" id="KW-0564">Palmitate</keyword>
<reference evidence="6 7" key="1">
    <citation type="journal article" date="2003" name="Int. J. Syst. Evol. Microbiol.">
        <title>Virgibacillus carmonensis sp. nov., Virgibacillus necropolis sp. nov. and Virgibacillus picturae sp. nov., three novel species isolated from deteriorated mural paintings, transfer of the species of the genus salibacillus to Virgibacillus, as Virgibacillus marismortui comb. nov. and Virgibacillus salexigens comb. nov., and emended description of the genus Virgibacillus.</title>
        <authorList>
            <person name="Heyrman J."/>
            <person name="Logan N.A."/>
            <person name="Busse H.J."/>
            <person name="Balcaen A."/>
            <person name="Lebbe L."/>
            <person name="Rodriguez-Diaz M."/>
            <person name="Swings J."/>
            <person name="De Vos P."/>
        </authorList>
    </citation>
    <scope>NUCLEOTIDE SEQUENCE [LARGE SCALE GENOMIC DNA]</scope>
    <source>
        <strain evidence="6 7">LMG 19488</strain>
    </source>
</reference>
<evidence type="ECO:0000256" key="1">
    <source>
        <dbReference type="ARBA" id="ARBA00022729"/>
    </source>
</evidence>
<keyword evidence="1 4" id="KW-0732">Signal</keyword>
<dbReference type="Gene3D" id="3.40.190.10">
    <property type="entry name" value="Periplasmic binding protein-like II"/>
    <property type="match status" value="2"/>
</dbReference>
<proteinExistence type="predicted"/>
<dbReference type="RefSeq" id="WP_089533895.1">
    <property type="nucleotide sequence ID" value="NZ_CP022437.1"/>
</dbReference>
<dbReference type="InterPro" id="IPR001638">
    <property type="entry name" value="Solute-binding_3/MltF_N"/>
</dbReference>
<sequence length="288" mass="31962">MKHFKFLMIALLFVLAACGDSSGSEAKKNDDKADAGKWEEIKEAGELVVGTSGTLFAASYYPEGSDKLTGYDAEVIREIAKRLDLNVTFETIGIDGLLAAVNSNRIDVAINDIEITDERKKQFAFTDPYKYSFTSLIVRSDDLSGIETLEDLKGKKAGGGATTVFSDIARHFGAEVVTYSNVSNDVYLQDVNNGRTDTVINDYYLQKLALKAITRFDIKIHPDIKFHPTEQGIVVHKDATKLVQKMNQALQEMRDDGTLTELAKKFYGGEDVSKQPEAEIREIKELDL</sequence>
<evidence type="ECO:0000313" key="6">
    <source>
        <dbReference type="EMBL" id="ASN06900.1"/>
    </source>
</evidence>
<dbReference type="Proteomes" id="UP000204391">
    <property type="component" value="Chromosome"/>
</dbReference>
<keyword evidence="7" id="KW-1185">Reference proteome</keyword>
<dbReference type="KEGG" id="vne:CFK40_18730"/>
<dbReference type="Pfam" id="PF00497">
    <property type="entry name" value="SBP_bac_3"/>
    <property type="match status" value="1"/>
</dbReference>
<evidence type="ECO:0000256" key="3">
    <source>
        <dbReference type="ARBA" id="ARBA00023288"/>
    </source>
</evidence>
<evidence type="ECO:0000256" key="4">
    <source>
        <dbReference type="SAM" id="SignalP"/>
    </source>
</evidence>
<accession>A0A221MGZ8</accession>
<keyword evidence="3" id="KW-0449">Lipoprotein</keyword>
<dbReference type="SUPFAM" id="SSF53850">
    <property type="entry name" value="Periplasmic binding protein-like II"/>
    <property type="match status" value="1"/>
</dbReference>
<dbReference type="PANTHER" id="PTHR35936:SF34">
    <property type="entry name" value="ABC TRANSPORTER EXTRACELLULAR-BINDING PROTEIN YCKB-RELATED"/>
    <property type="match status" value="1"/>
</dbReference>
<dbReference type="AlphaFoldDB" id="A0A221MGZ8"/>
<feature type="chain" id="PRO_5012533196" evidence="4">
    <location>
        <begin position="27"/>
        <end position="288"/>
    </location>
</feature>
<evidence type="ECO:0000313" key="7">
    <source>
        <dbReference type="Proteomes" id="UP000204391"/>
    </source>
</evidence>
<dbReference type="OrthoDB" id="8613538at2"/>
<dbReference type="PROSITE" id="PS51257">
    <property type="entry name" value="PROKAR_LIPOPROTEIN"/>
    <property type="match status" value="1"/>
</dbReference>
<organism evidence="6 7">
    <name type="scientific">Virgibacillus necropolis</name>
    <dbReference type="NCBI Taxonomy" id="163877"/>
    <lineage>
        <taxon>Bacteria</taxon>
        <taxon>Bacillati</taxon>
        <taxon>Bacillota</taxon>
        <taxon>Bacilli</taxon>
        <taxon>Bacillales</taxon>
        <taxon>Bacillaceae</taxon>
        <taxon>Virgibacillus</taxon>
    </lineage>
</organism>
<evidence type="ECO:0000256" key="2">
    <source>
        <dbReference type="ARBA" id="ARBA00023139"/>
    </source>
</evidence>
<gene>
    <name evidence="6" type="ORF">CFK40_18730</name>
</gene>
<protein>
    <submittedName>
        <fullName evidence="6">Amino acid ABC transporter substrate-binding protein</fullName>
    </submittedName>
</protein>
<name>A0A221MGZ8_9BACI</name>
<feature type="domain" description="Solute-binding protein family 3/N-terminal" evidence="5">
    <location>
        <begin position="46"/>
        <end position="270"/>
    </location>
</feature>
<dbReference type="EMBL" id="CP022437">
    <property type="protein sequence ID" value="ASN06900.1"/>
    <property type="molecule type" value="Genomic_DNA"/>
</dbReference>
<feature type="signal peptide" evidence="4">
    <location>
        <begin position="1"/>
        <end position="26"/>
    </location>
</feature>
<evidence type="ECO:0000259" key="5">
    <source>
        <dbReference type="SMART" id="SM00062"/>
    </source>
</evidence>
<dbReference type="PANTHER" id="PTHR35936">
    <property type="entry name" value="MEMBRANE-BOUND LYTIC MUREIN TRANSGLYCOSYLASE F"/>
    <property type="match status" value="1"/>
</dbReference>
<dbReference type="SMART" id="SM00062">
    <property type="entry name" value="PBPb"/>
    <property type="match status" value="1"/>
</dbReference>